<sequence length="145" mass="17232">MKNIHPIHDPSVYLIANELEKEFLVNGNKAISEEFRKNDEISSIYLYFSKIFNHPSEVEIITQKSDHFYETPFLINYQFVLLQSFFLAIIFIQILGFKFHYPKSVSIPIYIVLFYFSLAGYFEIGRKIKFHFLGEELKFEIVESK</sequence>
<dbReference type="Proteomes" id="UP000297609">
    <property type="component" value="Unassembled WGS sequence"/>
</dbReference>
<keyword evidence="1" id="KW-0812">Transmembrane</keyword>
<dbReference type="RefSeq" id="WP_135620158.1">
    <property type="nucleotide sequence ID" value="NZ_RQGG01000036.1"/>
</dbReference>
<dbReference type="AlphaFoldDB" id="A0A4R9JML1"/>
<proteinExistence type="predicted"/>
<organism evidence="2 3">
    <name type="scientific">Leptospira kemamanensis</name>
    <dbReference type="NCBI Taxonomy" id="2484942"/>
    <lineage>
        <taxon>Bacteria</taxon>
        <taxon>Pseudomonadati</taxon>
        <taxon>Spirochaetota</taxon>
        <taxon>Spirochaetia</taxon>
        <taxon>Leptospirales</taxon>
        <taxon>Leptospiraceae</taxon>
        <taxon>Leptospira</taxon>
    </lineage>
</organism>
<evidence type="ECO:0000313" key="3">
    <source>
        <dbReference type="Proteomes" id="UP000297609"/>
    </source>
</evidence>
<reference evidence="2" key="1">
    <citation type="journal article" date="2019" name="PLoS Negl. Trop. Dis.">
        <title>Revisiting the worldwide diversity of Leptospira species in the environment.</title>
        <authorList>
            <person name="Vincent A.T."/>
            <person name="Schiettekatte O."/>
            <person name="Bourhy P."/>
            <person name="Veyrier F.J."/>
            <person name="Picardeau M."/>
        </authorList>
    </citation>
    <scope>NUCLEOTIDE SEQUENCE [LARGE SCALE GENOMIC DNA]</scope>
    <source>
        <strain evidence="2">201702454</strain>
    </source>
</reference>
<feature type="transmembrane region" description="Helical" evidence="1">
    <location>
        <begin position="74"/>
        <end position="95"/>
    </location>
</feature>
<keyword evidence="1" id="KW-0472">Membrane</keyword>
<protein>
    <submittedName>
        <fullName evidence="2">Uncharacterized protein</fullName>
    </submittedName>
</protein>
<gene>
    <name evidence="2" type="ORF">EHQ59_13400</name>
</gene>
<feature type="transmembrane region" description="Helical" evidence="1">
    <location>
        <begin position="107"/>
        <end position="124"/>
    </location>
</feature>
<dbReference type="EMBL" id="RQGG01000036">
    <property type="protein sequence ID" value="TGL50381.1"/>
    <property type="molecule type" value="Genomic_DNA"/>
</dbReference>
<keyword evidence="1" id="KW-1133">Transmembrane helix</keyword>
<keyword evidence="3" id="KW-1185">Reference proteome</keyword>
<evidence type="ECO:0000256" key="1">
    <source>
        <dbReference type="SAM" id="Phobius"/>
    </source>
</evidence>
<dbReference type="OrthoDB" id="9950638at2"/>
<name>A0A4R9JML1_9LEPT</name>
<accession>A0A4R9JML1</accession>
<comment type="caution">
    <text evidence="2">The sequence shown here is derived from an EMBL/GenBank/DDBJ whole genome shotgun (WGS) entry which is preliminary data.</text>
</comment>
<evidence type="ECO:0000313" key="2">
    <source>
        <dbReference type="EMBL" id="TGL50381.1"/>
    </source>
</evidence>